<evidence type="ECO:0000256" key="4">
    <source>
        <dbReference type="SAM" id="Phobius"/>
    </source>
</evidence>
<comment type="caution">
    <text evidence="6">The sequence shown here is derived from an EMBL/GenBank/DDBJ whole genome shotgun (WGS) entry which is preliminary data.</text>
</comment>
<keyword evidence="2 4" id="KW-1133">Transmembrane helix</keyword>
<evidence type="ECO:0000313" key="6">
    <source>
        <dbReference type="EMBL" id="NDV92276.1"/>
    </source>
</evidence>
<dbReference type="Pfam" id="PF07690">
    <property type="entry name" value="MFS_1"/>
    <property type="match status" value="1"/>
</dbReference>
<dbReference type="InterPro" id="IPR036259">
    <property type="entry name" value="MFS_trans_sf"/>
</dbReference>
<feature type="transmembrane region" description="Helical" evidence="4">
    <location>
        <begin position="159"/>
        <end position="179"/>
    </location>
</feature>
<keyword evidence="7" id="KW-1185">Reference proteome</keyword>
<feature type="transmembrane region" description="Helical" evidence="4">
    <location>
        <begin position="275"/>
        <end position="297"/>
    </location>
</feature>
<feature type="transmembrane region" description="Helical" evidence="4">
    <location>
        <begin position="6"/>
        <end position="31"/>
    </location>
</feature>
<evidence type="ECO:0000313" key="7">
    <source>
        <dbReference type="Proteomes" id="UP000470213"/>
    </source>
</evidence>
<keyword evidence="1 4" id="KW-0812">Transmembrane</keyword>
<feature type="transmembrane region" description="Helical" evidence="4">
    <location>
        <begin position="126"/>
        <end position="147"/>
    </location>
</feature>
<accession>A0A7X5LMU1</accession>
<keyword evidence="3 4" id="KW-0472">Membrane</keyword>
<organism evidence="6 7">
    <name type="scientific">Alteromonas profundi</name>
    <dbReference type="NCBI Taxonomy" id="2696062"/>
    <lineage>
        <taxon>Bacteria</taxon>
        <taxon>Pseudomonadati</taxon>
        <taxon>Pseudomonadota</taxon>
        <taxon>Gammaproteobacteria</taxon>
        <taxon>Alteromonadales</taxon>
        <taxon>Alteromonadaceae</taxon>
        <taxon>Alteromonas/Salinimonas group</taxon>
        <taxon>Alteromonas</taxon>
    </lineage>
</organism>
<dbReference type="Proteomes" id="UP000470213">
    <property type="component" value="Unassembled WGS sequence"/>
</dbReference>
<dbReference type="InterPro" id="IPR050327">
    <property type="entry name" value="Proton-linked_MCT"/>
</dbReference>
<dbReference type="PANTHER" id="PTHR11360">
    <property type="entry name" value="MONOCARBOXYLATE TRANSPORTER"/>
    <property type="match status" value="1"/>
</dbReference>
<feature type="transmembrane region" description="Helical" evidence="4">
    <location>
        <begin position="186"/>
        <end position="209"/>
    </location>
</feature>
<dbReference type="EMBL" id="JAAAWN010000020">
    <property type="protein sequence ID" value="NDV92276.1"/>
    <property type="molecule type" value="Genomic_DNA"/>
</dbReference>
<feature type="domain" description="Major facilitator superfamily (MFS) profile" evidence="5">
    <location>
        <begin position="1"/>
        <end position="303"/>
    </location>
</feature>
<reference evidence="6 7" key="1">
    <citation type="submission" date="2020-01" db="EMBL/GenBank/DDBJ databases">
        <authorList>
            <person name="Chen J."/>
            <person name="Zhu S."/>
            <person name="Yang J."/>
        </authorList>
    </citation>
    <scope>NUCLEOTIDE SEQUENCE [LARGE SCALE GENOMIC DNA]</scope>
    <source>
        <strain evidence="6 7">345S023</strain>
    </source>
</reference>
<evidence type="ECO:0000256" key="1">
    <source>
        <dbReference type="ARBA" id="ARBA00022692"/>
    </source>
</evidence>
<dbReference type="AlphaFoldDB" id="A0A7X5LMU1"/>
<evidence type="ECO:0000256" key="2">
    <source>
        <dbReference type="ARBA" id="ARBA00022989"/>
    </source>
</evidence>
<feature type="transmembrane region" description="Helical" evidence="4">
    <location>
        <begin position="215"/>
        <end position="237"/>
    </location>
</feature>
<feature type="transmembrane region" description="Helical" evidence="4">
    <location>
        <begin position="249"/>
        <end position="269"/>
    </location>
</feature>
<evidence type="ECO:0000259" key="5">
    <source>
        <dbReference type="PROSITE" id="PS50850"/>
    </source>
</evidence>
<dbReference type="GO" id="GO:0022857">
    <property type="term" value="F:transmembrane transporter activity"/>
    <property type="evidence" value="ECO:0007669"/>
    <property type="project" value="InterPro"/>
</dbReference>
<dbReference type="PROSITE" id="PS50850">
    <property type="entry name" value="MFS"/>
    <property type="match status" value="1"/>
</dbReference>
<proteinExistence type="predicted"/>
<dbReference type="InterPro" id="IPR011701">
    <property type="entry name" value="MFS"/>
</dbReference>
<feature type="transmembrane region" description="Helical" evidence="4">
    <location>
        <begin position="43"/>
        <end position="67"/>
    </location>
</feature>
<feature type="transmembrane region" description="Helical" evidence="4">
    <location>
        <begin position="73"/>
        <end position="94"/>
    </location>
</feature>
<name>A0A7X5LMU1_9ALTE</name>
<sequence>MNNGSLVLWYASFVLLAILGAGSLPIIWTTILNDYFVEHKGKAIGLTMTGTGLGALVLPPSASYLIAEFGWRTAYQAIGIGLVVISLPFVIALFKRSPNAVAKEANVSDKGVWGVSRREAMKSKQFWILGFVLFLTAVVIVGLLSNFKPILLSKGLQGGTIAWVASVLGVTIIIGRLAVGALVDRFWAPGVASVIFLLPIISISLLVWMPGSVTVAVMVALTLGLAAGAELDLLAYLTGKYFGPRHYSSVFGGIFAFFAVGAGVAPPIYGKAGAGGYSTILMISIGMMVLCILLFLAMGKYPKQEQRP</sequence>
<dbReference type="SUPFAM" id="SSF103473">
    <property type="entry name" value="MFS general substrate transporter"/>
    <property type="match status" value="1"/>
</dbReference>
<gene>
    <name evidence="6" type="ORF">GTH32_13930</name>
</gene>
<dbReference type="InterPro" id="IPR020846">
    <property type="entry name" value="MFS_dom"/>
</dbReference>
<protein>
    <submittedName>
        <fullName evidence="6">MFS transporter</fullName>
    </submittedName>
</protein>
<dbReference type="Gene3D" id="1.20.1250.20">
    <property type="entry name" value="MFS general substrate transporter like domains"/>
    <property type="match status" value="2"/>
</dbReference>
<evidence type="ECO:0000256" key="3">
    <source>
        <dbReference type="ARBA" id="ARBA00023136"/>
    </source>
</evidence>